<dbReference type="InParanoid" id="A0A7M7KQP9"/>
<dbReference type="InterPro" id="IPR035992">
    <property type="entry name" value="Ricin_B-like_lectins"/>
</dbReference>
<dbReference type="SUPFAM" id="SSF50370">
    <property type="entry name" value="Ricin B-like lectins"/>
    <property type="match status" value="1"/>
</dbReference>
<dbReference type="PROSITE" id="PS50231">
    <property type="entry name" value="RICIN_B_LECTIN"/>
    <property type="match status" value="1"/>
</dbReference>
<dbReference type="Proteomes" id="UP000594260">
    <property type="component" value="Unplaced"/>
</dbReference>
<dbReference type="KEGG" id="vde:111254192"/>
<name>A0A7M7KQP9_VARDE</name>
<dbReference type="Gene3D" id="2.80.10.50">
    <property type="match status" value="1"/>
</dbReference>
<dbReference type="AlphaFoldDB" id="A0A7M7KQP9"/>
<evidence type="ECO:0008006" key="3">
    <source>
        <dbReference type="Google" id="ProtNLM"/>
    </source>
</evidence>
<dbReference type="EnsemblMetazoa" id="XM_022814793">
    <property type="protein sequence ID" value="XP_022670528"/>
    <property type="gene ID" value="LOC111254192"/>
</dbReference>
<proteinExistence type="predicted"/>
<accession>A0A7M7KQP9</accession>
<dbReference type="RefSeq" id="XP_022670528.1">
    <property type="nucleotide sequence ID" value="XM_022814793.1"/>
</dbReference>
<evidence type="ECO:0000313" key="1">
    <source>
        <dbReference type="EnsemblMetazoa" id="XP_022670528"/>
    </source>
</evidence>
<dbReference type="GeneID" id="111254192"/>
<dbReference type="OrthoDB" id="6475262at2759"/>
<organism evidence="1 2">
    <name type="scientific">Varroa destructor</name>
    <name type="common">Honeybee mite</name>
    <dbReference type="NCBI Taxonomy" id="109461"/>
    <lineage>
        <taxon>Eukaryota</taxon>
        <taxon>Metazoa</taxon>
        <taxon>Ecdysozoa</taxon>
        <taxon>Arthropoda</taxon>
        <taxon>Chelicerata</taxon>
        <taxon>Arachnida</taxon>
        <taxon>Acari</taxon>
        <taxon>Parasitiformes</taxon>
        <taxon>Mesostigmata</taxon>
        <taxon>Gamasina</taxon>
        <taxon>Dermanyssoidea</taxon>
        <taxon>Varroidae</taxon>
        <taxon>Varroa</taxon>
    </lineage>
</organism>
<reference evidence="1" key="1">
    <citation type="submission" date="2021-01" db="UniProtKB">
        <authorList>
            <consortium name="EnsemblMetazoa"/>
        </authorList>
    </citation>
    <scope>IDENTIFICATION</scope>
</reference>
<evidence type="ECO:0000313" key="2">
    <source>
        <dbReference type="Proteomes" id="UP000594260"/>
    </source>
</evidence>
<keyword evidence="2" id="KW-1185">Reference proteome</keyword>
<protein>
    <recommendedName>
        <fullName evidence="3">Ricin B lectin domain-containing protein</fullName>
    </recommendedName>
</protein>
<sequence>MKLRPWAVFERRRTQKKVSFRFIDFVLDPVKMVSRAAAGTAYFKRTALVVVVVTLAVASPVCYGQYREAIILASNAASVFNELVSEVVKEEVGTFIRTAYKDGCLDAGCCMGFQTQVRDETPKVRHNVDCPSWGWLKWSFNGPMLVSHRPLFHSCMDCQYGEPDCLITTASCKGKHTQFWFMDASKQKKNALGEALFTIVNPMYPDRCITVDTVSSSLHLRPCEEPTETQLFYVSRNWITEVKRLRRDSDRSL</sequence>